<evidence type="ECO:0000313" key="3">
    <source>
        <dbReference type="Proteomes" id="UP000032142"/>
    </source>
</evidence>
<dbReference type="EMBL" id="KN421279">
    <property type="protein sequence ID" value="KHG22297.1"/>
    <property type="molecule type" value="Genomic_DNA"/>
</dbReference>
<evidence type="ECO:0000313" key="2">
    <source>
        <dbReference type="EMBL" id="KHG22297.1"/>
    </source>
</evidence>
<gene>
    <name evidence="2" type="ORF">F383_27910</name>
</gene>
<protein>
    <submittedName>
        <fullName evidence="2">Uncharacterized protein</fullName>
    </submittedName>
</protein>
<keyword evidence="3" id="KW-1185">Reference proteome</keyword>
<reference evidence="3" key="1">
    <citation type="submission" date="2014-09" db="EMBL/GenBank/DDBJ databases">
        <authorList>
            <person name="Mudge J."/>
            <person name="Ramaraj T."/>
            <person name="Lindquist I.E."/>
            <person name="Bharti A.K."/>
            <person name="Sundararajan A."/>
            <person name="Cameron C.T."/>
            <person name="Woodward J.E."/>
            <person name="May G.D."/>
            <person name="Brubaker C."/>
            <person name="Broadhvest J."/>
            <person name="Wilkins T.A."/>
        </authorList>
    </citation>
    <scope>NUCLEOTIDE SEQUENCE</scope>
    <source>
        <strain evidence="3">cv. AKA8401</strain>
    </source>
</reference>
<feature type="region of interest" description="Disordered" evidence="1">
    <location>
        <begin position="1"/>
        <end position="25"/>
    </location>
</feature>
<sequence>MKAINKQILSPRSCSGADRRCKEAD</sequence>
<organism evidence="2 3">
    <name type="scientific">Gossypium arboreum</name>
    <name type="common">Tree cotton</name>
    <name type="synonym">Gossypium nanking</name>
    <dbReference type="NCBI Taxonomy" id="29729"/>
    <lineage>
        <taxon>Eukaryota</taxon>
        <taxon>Viridiplantae</taxon>
        <taxon>Streptophyta</taxon>
        <taxon>Embryophyta</taxon>
        <taxon>Tracheophyta</taxon>
        <taxon>Spermatophyta</taxon>
        <taxon>Magnoliopsida</taxon>
        <taxon>eudicotyledons</taxon>
        <taxon>Gunneridae</taxon>
        <taxon>Pentapetalae</taxon>
        <taxon>rosids</taxon>
        <taxon>malvids</taxon>
        <taxon>Malvales</taxon>
        <taxon>Malvaceae</taxon>
        <taxon>Malvoideae</taxon>
        <taxon>Gossypium</taxon>
    </lineage>
</organism>
<accession>A0A0B0PBX5</accession>
<evidence type="ECO:0000256" key="1">
    <source>
        <dbReference type="SAM" id="MobiDB-lite"/>
    </source>
</evidence>
<name>A0A0B0PBX5_GOSAR</name>
<proteinExistence type="predicted"/>
<dbReference type="AlphaFoldDB" id="A0A0B0PBX5"/>
<dbReference type="Proteomes" id="UP000032142">
    <property type="component" value="Unassembled WGS sequence"/>
</dbReference>